<dbReference type="Gene3D" id="1.20.1290.10">
    <property type="entry name" value="AhpD-like"/>
    <property type="match status" value="1"/>
</dbReference>
<reference evidence="3" key="1">
    <citation type="journal article" date="2019" name="Int. J. Syst. Evol. Microbiol.">
        <title>The Global Catalogue of Microorganisms (GCM) 10K type strain sequencing project: providing services to taxonomists for standard genome sequencing and annotation.</title>
        <authorList>
            <consortium name="The Broad Institute Genomics Platform"/>
            <consortium name="The Broad Institute Genome Sequencing Center for Infectious Disease"/>
            <person name="Wu L."/>
            <person name="Ma J."/>
        </authorList>
    </citation>
    <scope>NUCLEOTIDE SEQUENCE [LARGE SCALE GENOMIC DNA]</scope>
    <source>
        <strain evidence="3">JCM 32206</strain>
    </source>
</reference>
<gene>
    <name evidence="2" type="ORF">GCM10023094_48600</name>
</gene>
<feature type="domain" description="Carboxymuconolactone decarboxylase-like" evidence="1">
    <location>
        <begin position="23"/>
        <end position="99"/>
    </location>
</feature>
<dbReference type="InterPro" id="IPR029032">
    <property type="entry name" value="AhpD-like"/>
</dbReference>
<sequence length="120" mass="12382">MGYGKDVQQALRAPARALRQAIPQVYESFGQLHAASLAPGALDAKTKELICLAIAVTTQCDGCIATHARGAATQGSTPEETAEAIGVAIMMAGGPGTVYGPRAFAAFNEFLAEQSLSSEK</sequence>
<dbReference type="Pfam" id="PF02627">
    <property type="entry name" value="CMD"/>
    <property type="match status" value="1"/>
</dbReference>
<name>A0ABP8PN57_9NOCA</name>
<dbReference type="InterPro" id="IPR003779">
    <property type="entry name" value="CMD-like"/>
</dbReference>
<dbReference type="EMBL" id="BAABFB010000072">
    <property type="protein sequence ID" value="GAA4488553.1"/>
    <property type="molecule type" value="Genomic_DNA"/>
</dbReference>
<evidence type="ECO:0000313" key="3">
    <source>
        <dbReference type="Proteomes" id="UP001501183"/>
    </source>
</evidence>
<keyword evidence="3" id="KW-1185">Reference proteome</keyword>
<dbReference type="SUPFAM" id="SSF69118">
    <property type="entry name" value="AhpD-like"/>
    <property type="match status" value="1"/>
</dbReference>
<organism evidence="2 3">
    <name type="scientific">Rhodococcus olei</name>
    <dbReference type="NCBI Taxonomy" id="2161675"/>
    <lineage>
        <taxon>Bacteria</taxon>
        <taxon>Bacillati</taxon>
        <taxon>Actinomycetota</taxon>
        <taxon>Actinomycetes</taxon>
        <taxon>Mycobacteriales</taxon>
        <taxon>Nocardiaceae</taxon>
        <taxon>Rhodococcus</taxon>
    </lineage>
</organism>
<dbReference type="PANTHER" id="PTHR33930">
    <property type="entry name" value="ALKYL HYDROPEROXIDE REDUCTASE AHPD"/>
    <property type="match status" value="1"/>
</dbReference>
<evidence type="ECO:0000259" key="1">
    <source>
        <dbReference type="Pfam" id="PF02627"/>
    </source>
</evidence>
<proteinExistence type="predicted"/>
<protein>
    <submittedName>
        <fullName evidence="2">Carboxymuconolactone decarboxylase family protein</fullName>
    </submittedName>
</protein>
<dbReference type="Proteomes" id="UP001501183">
    <property type="component" value="Unassembled WGS sequence"/>
</dbReference>
<dbReference type="RefSeq" id="WP_345351622.1">
    <property type="nucleotide sequence ID" value="NZ_BAABFB010000072.1"/>
</dbReference>
<dbReference type="NCBIfam" id="TIGR00778">
    <property type="entry name" value="ahpD_dom"/>
    <property type="match status" value="1"/>
</dbReference>
<accession>A0ABP8PN57</accession>
<dbReference type="InterPro" id="IPR004675">
    <property type="entry name" value="AhpD_core"/>
</dbReference>
<dbReference type="PANTHER" id="PTHR33930:SF2">
    <property type="entry name" value="BLR3452 PROTEIN"/>
    <property type="match status" value="1"/>
</dbReference>
<comment type="caution">
    <text evidence="2">The sequence shown here is derived from an EMBL/GenBank/DDBJ whole genome shotgun (WGS) entry which is preliminary data.</text>
</comment>
<evidence type="ECO:0000313" key="2">
    <source>
        <dbReference type="EMBL" id="GAA4488553.1"/>
    </source>
</evidence>